<dbReference type="GO" id="GO:0016787">
    <property type="term" value="F:hydrolase activity"/>
    <property type="evidence" value="ECO:0007669"/>
    <property type="project" value="UniProtKB-KW"/>
</dbReference>
<gene>
    <name evidence="4" type="ORF">SAMN05518846_101292</name>
</gene>
<sequence length="156" mass="17959">MDLVFRTHEGVFNYRVAAVWIRSGRVLLHRLHSEQTWSLPGGRVAMGEDSRQSLSRELLEELGIKVKVGDLLWSVENFFTYAEQPYHEFGLYYLIDSEDTQIPDTDAAFYGAEGPRLIFQWTPLSQLPQTSLYPAFLRTALTDLPAHPRHLVVREP</sequence>
<feature type="domain" description="Nudix hydrolase" evidence="3">
    <location>
        <begin position="6"/>
        <end position="146"/>
    </location>
</feature>
<dbReference type="AlphaFoldDB" id="A0A1I3LG31"/>
<dbReference type="RefSeq" id="WP_092266176.1">
    <property type="nucleotide sequence ID" value="NZ_BJOE01000011.1"/>
</dbReference>
<dbReference type="CDD" id="cd04688">
    <property type="entry name" value="NUDIX_Hydrolase"/>
    <property type="match status" value="1"/>
</dbReference>
<keyword evidence="5" id="KW-1185">Reference proteome</keyword>
<evidence type="ECO:0000259" key="3">
    <source>
        <dbReference type="PROSITE" id="PS51462"/>
    </source>
</evidence>
<dbReference type="Gene3D" id="3.90.79.10">
    <property type="entry name" value="Nucleoside Triphosphate Pyrophosphohydrolase"/>
    <property type="match status" value="1"/>
</dbReference>
<dbReference type="PANTHER" id="PTHR43046:SF14">
    <property type="entry name" value="MUTT_NUDIX FAMILY PROTEIN"/>
    <property type="match status" value="1"/>
</dbReference>
<dbReference type="InterPro" id="IPR000086">
    <property type="entry name" value="NUDIX_hydrolase_dom"/>
</dbReference>
<dbReference type="PRINTS" id="PR00502">
    <property type="entry name" value="NUDIXFAMILY"/>
</dbReference>
<dbReference type="SUPFAM" id="SSF55811">
    <property type="entry name" value="Nudix"/>
    <property type="match status" value="1"/>
</dbReference>
<dbReference type="Proteomes" id="UP000198915">
    <property type="component" value="Unassembled WGS sequence"/>
</dbReference>
<evidence type="ECO:0000256" key="2">
    <source>
        <dbReference type="ARBA" id="ARBA00022801"/>
    </source>
</evidence>
<name>A0A1I3LG31_9BACL</name>
<dbReference type="STRING" id="1884381.SAMN05518846_101292"/>
<keyword evidence="2" id="KW-0378">Hydrolase</keyword>
<reference evidence="5" key="1">
    <citation type="submission" date="2016-10" db="EMBL/GenBank/DDBJ databases">
        <authorList>
            <person name="Varghese N."/>
            <person name="Submissions S."/>
        </authorList>
    </citation>
    <scope>NUCLEOTIDE SEQUENCE [LARGE SCALE GENOMIC DNA]</scope>
    <source>
        <strain evidence="5">OK042</strain>
    </source>
</reference>
<accession>A0A1I3LG31</accession>
<evidence type="ECO:0000313" key="4">
    <source>
        <dbReference type="EMBL" id="SFI83426.1"/>
    </source>
</evidence>
<dbReference type="InterPro" id="IPR020476">
    <property type="entry name" value="Nudix_hydrolase"/>
</dbReference>
<dbReference type="PANTHER" id="PTHR43046">
    <property type="entry name" value="GDP-MANNOSE MANNOSYL HYDROLASE"/>
    <property type="match status" value="1"/>
</dbReference>
<organism evidence="4 5">
    <name type="scientific">Brevibacillus centrosporus</name>
    <dbReference type="NCBI Taxonomy" id="54910"/>
    <lineage>
        <taxon>Bacteria</taxon>
        <taxon>Bacillati</taxon>
        <taxon>Bacillota</taxon>
        <taxon>Bacilli</taxon>
        <taxon>Bacillales</taxon>
        <taxon>Paenibacillaceae</taxon>
        <taxon>Brevibacillus</taxon>
    </lineage>
</organism>
<dbReference type="EMBL" id="FORT01000001">
    <property type="protein sequence ID" value="SFI83426.1"/>
    <property type="molecule type" value="Genomic_DNA"/>
</dbReference>
<protein>
    <submittedName>
        <fullName evidence="4">ADP-ribose pyrophosphatase YjhB, NUDIX family</fullName>
    </submittedName>
</protein>
<comment type="cofactor">
    <cofactor evidence="1">
        <name>Mg(2+)</name>
        <dbReference type="ChEBI" id="CHEBI:18420"/>
    </cofactor>
</comment>
<evidence type="ECO:0000313" key="5">
    <source>
        <dbReference type="Proteomes" id="UP000198915"/>
    </source>
</evidence>
<proteinExistence type="predicted"/>
<dbReference type="Pfam" id="PF00293">
    <property type="entry name" value="NUDIX"/>
    <property type="match status" value="1"/>
</dbReference>
<dbReference type="PROSITE" id="PS51462">
    <property type="entry name" value="NUDIX"/>
    <property type="match status" value="1"/>
</dbReference>
<evidence type="ECO:0000256" key="1">
    <source>
        <dbReference type="ARBA" id="ARBA00001946"/>
    </source>
</evidence>
<dbReference type="InterPro" id="IPR015797">
    <property type="entry name" value="NUDIX_hydrolase-like_dom_sf"/>
</dbReference>